<proteinExistence type="predicted"/>
<evidence type="ECO:0000256" key="1">
    <source>
        <dbReference type="SAM" id="MobiDB-lite"/>
    </source>
</evidence>
<feature type="non-terminal residue" evidence="2">
    <location>
        <position position="141"/>
    </location>
</feature>
<organism evidence="2 3">
    <name type="scientific">Cuscuta epithymum</name>
    <dbReference type="NCBI Taxonomy" id="186058"/>
    <lineage>
        <taxon>Eukaryota</taxon>
        <taxon>Viridiplantae</taxon>
        <taxon>Streptophyta</taxon>
        <taxon>Embryophyta</taxon>
        <taxon>Tracheophyta</taxon>
        <taxon>Spermatophyta</taxon>
        <taxon>Magnoliopsida</taxon>
        <taxon>eudicotyledons</taxon>
        <taxon>Gunneridae</taxon>
        <taxon>Pentapetalae</taxon>
        <taxon>asterids</taxon>
        <taxon>lamiids</taxon>
        <taxon>Solanales</taxon>
        <taxon>Convolvulaceae</taxon>
        <taxon>Cuscuteae</taxon>
        <taxon>Cuscuta</taxon>
        <taxon>Cuscuta subgen. Cuscuta</taxon>
    </lineage>
</organism>
<reference evidence="2" key="1">
    <citation type="submission" date="2022-07" db="EMBL/GenBank/DDBJ databases">
        <authorList>
            <person name="Macas J."/>
            <person name="Novak P."/>
            <person name="Neumann P."/>
        </authorList>
    </citation>
    <scope>NUCLEOTIDE SEQUENCE</scope>
</reference>
<accession>A0AAV0GDL1</accession>
<evidence type="ECO:0000313" key="2">
    <source>
        <dbReference type="EMBL" id="CAH9145999.1"/>
    </source>
</evidence>
<dbReference type="EMBL" id="CAMAPF010001091">
    <property type="protein sequence ID" value="CAH9145999.1"/>
    <property type="molecule type" value="Genomic_DNA"/>
</dbReference>
<sequence length="141" mass="15871">MEEVMYQYKRMALGEENTNLNFEDEKDGKIVSIEKRAEFLVMGVVLTDRKEATVLPDRPPPPPPPPPTEPPPWSTGEARVWKHPFIFIVCLCFTFHDQTAYFSVDYLYHCKTFALGVGDESSAVTIIGSIMPNLGSASYIV</sequence>
<name>A0AAV0GDL1_9ASTE</name>
<gene>
    <name evidence="2" type="ORF">CEPIT_LOCUS42652</name>
</gene>
<evidence type="ECO:0000313" key="3">
    <source>
        <dbReference type="Proteomes" id="UP001152523"/>
    </source>
</evidence>
<dbReference type="AlphaFoldDB" id="A0AAV0GDL1"/>
<keyword evidence="3" id="KW-1185">Reference proteome</keyword>
<feature type="region of interest" description="Disordered" evidence="1">
    <location>
        <begin position="51"/>
        <end position="75"/>
    </location>
</feature>
<feature type="compositionally biased region" description="Pro residues" evidence="1">
    <location>
        <begin position="57"/>
        <end position="73"/>
    </location>
</feature>
<protein>
    <submittedName>
        <fullName evidence="2">Uncharacterized protein</fullName>
    </submittedName>
</protein>
<dbReference type="Proteomes" id="UP001152523">
    <property type="component" value="Unassembled WGS sequence"/>
</dbReference>
<comment type="caution">
    <text evidence="2">The sequence shown here is derived from an EMBL/GenBank/DDBJ whole genome shotgun (WGS) entry which is preliminary data.</text>
</comment>